<evidence type="ECO:0000313" key="2">
    <source>
        <dbReference type="EMBL" id="MBB5918959.1"/>
    </source>
</evidence>
<sequence length="269" mass="29131">MTDTTPSTNGAAPATGDSPDSGGTTAAESAAAHSIPAGDLGELMDAAIRKAVSAQFATAAKDIAADVVAKFLTADVRKQMAETAVHEAEQALNPPPPVEEPEPEPEPEVPAEPEPPKRLYATVQAFVENYVCHVYRREVSDIGLEGKRRWCPEWWRHGEARGRFEALWTAFEALRHGETVEMSIFWLTHFAPTMAALLDPEGPFQYCSVPDGHRPDLVALPVAPAPADYSNSDYVPPAETEQHAHFAGGLIVETGPTVHHRRVVRGFPE</sequence>
<protein>
    <recommendedName>
        <fullName evidence="4">DUF4913 domain-containing protein</fullName>
    </recommendedName>
</protein>
<feature type="compositionally biased region" description="Polar residues" evidence="1">
    <location>
        <begin position="1"/>
        <end position="10"/>
    </location>
</feature>
<dbReference type="InterPro" id="IPR032584">
    <property type="entry name" value="DUF4913"/>
</dbReference>
<evidence type="ECO:0008006" key="4">
    <source>
        <dbReference type="Google" id="ProtNLM"/>
    </source>
</evidence>
<gene>
    <name evidence="2" type="ORF">BJY24_007892</name>
</gene>
<feature type="compositionally biased region" description="Acidic residues" evidence="1">
    <location>
        <begin position="99"/>
        <end position="111"/>
    </location>
</feature>
<reference evidence="2 3" key="1">
    <citation type="submission" date="2020-08" db="EMBL/GenBank/DDBJ databases">
        <title>Sequencing the genomes of 1000 actinobacteria strains.</title>
        <authorList>
            <person name="Klenk H.-P."/>
        </authorList>
    </citation>
    <scope>NUCLEOTIDE SEQUENCE [LARGE SCALE GENOMIC DNA]</scope>
    <source>
        <strain evidence="2 3">DSM 43582</strain>
    </source>
</reference>
<dbReference type="AlphaFoldDB" id="A0A7W9PNK7"/>
<proteinExistence type="predicted"/>
<organism evidence="2 3">
    <name type="scientific">Nocardia transvalensis</name>
    <dbReference type="NCBI Taxonomy" id="37333"/>
    <lineage>
        <taxon>Bacteria</taxon>
        <taxon>Bacillati</taxon>
        <taxon>Actinomycetota</taxon>
        <taxon>Actinomycetes</taxon>
        <taxon>Mycobacteriales</taxon>
        <taxon>Nocardiaceae</taxon>
        <taxon>Nocardia</taxon>
    </lineage>
</organism>
<name>A0A7W9PNK7_9NOCA</name>
<dbReference type="Proteomes" id="UP000540412">
    <property type="component" value="Unassembled WGS sequence"/>
</dbReference>
<feature type="compositionally biased region" description="Low complexity" evidence="1">
    <location>
        <begin position="21"/>
        <end position="32"/>
    </location>
</feature>
<dbReference type="Pfam" id="PF16259">
    <property type="entry name" value="DUF4913"/>
    <property type="match status" value="1"/>
</dbReference>
<feature type="region of interest" description="Disordered" evidence="1">
    <location>
        <begin position="82"/>
        <end position="115"/>
    </location>
</feature>
<dbReference type="RefSeq" id="WP_246462140.1">
    <property type="nucleotide sequence ID" value="NZ_JACHIT010000003.1"/>
</dbReference>
<feature type="region of interest" description="Disordered" evidence="1">
    <location>
        <begin position="1"/>
        <end position="35"/>
    </location>
</feature>
<keyword evidence="3" id="KW-1185">Reference proteome</keyword>
<dbReference type="EMBL" id="JACHIT010000003">
    <property type="protein sequence ID" value="MBB5918959.1"/>
    <property type="molecule type" value="Genomic_DNA"/>
</dbReference>
<evidence type="ECO:0000313" key="3">
    <source>
        <dbReference type="Proteomes" id="UP000540412"/>
    </source>
</evidence>
<accession>A0A7W9PNK7</accession>
<comment type="caution">
    <text evidence="2">The sequence shown here is derived from an EMBL/GenBank/DDBJ whole genome shotgun (WGS) entry which is preliminary data.</text>
</comment>
<evidence type="ECO:0000256" key="1">
    <source>
        <dbReference type="SAM" id="MobiDB-lite"/>
    </source>
</evidence>